<gene>
    <name evidence="3" type="ORF">FSARC_6893</name>
</gene>
<evidence type="ECO:0000313" key="4">
    <source>
        <dbReference type="Proteomes" id="UP000622797"/>
    </source>
</evidence>
<protein>
    <recommendedName>
        <fullName evidence="2">Protein kinase domain-containing protein</fullName>
    </recommendedName>
</protein>
<dbReference type="PANTHER" id="PTHR33112:SF10">
    <property type="entry name" value="TOL"/>
    <property type="match status" value="1"/>
</dbReference>
<keyword evidence="4" id="KW-1185">Reference proteome</keyword>
<dbReference type="Gene3D" id="1.10.510.10">
    <property type="entry name" value="Transferase(Phosphotransferase) domain 1"/>
    <property type="match status" value="1"/>
</dbReference>
<organism evidence="3 4">
    <name type="scientific">Fusarium sarcochroum</name>
    <dbReference type="NCBI Taxonomy" id="1208366"/>
    <lineage>
        <taxon>Eukaryota</taxon>
        <taxon>Fungi</taxon>
        <taxon>Dikarya</taxon>
        <taxon>Ascomycota</taxon>
        <taxon>Pezizomycotina</taxon>
        <taxon>Sordariomycetes</taxon>
        <taxon>Hypocreomycetidae</taxon>
        <taxon>Hypocreales</taxon>
        <taxon>Nectriaceae</taxon>
        <taxon>Fusarium</taxon>
        <taxon>Fusarium lateritium species complex</taxon>
    </lineage>
</organism>
<dbReference type="GO" id="GO:0004672">
    <property type="term" value="F:protein kinase activity"/>
    <property type="evidence" value="ECO:0007669"/>
    <property type="project" value="InterPro"/>
</dbReference>
<dbReference type="InterPro" id="IPR011009">
    <property type="entry name" value="Kinase-like_dom_sf"/>
</dbReference>
<dbReference type="PANTHER" id="PTHR33112">
    <property type="entry name" value="DOMAIN PROTEIN, PUTATIVE-RELATED"/>
    <property type="match status" value="1"/>
</dbReference>
<reference evidence="3" key="2">
    <citation type="submission" date="2020-05" db="EMBL/GenBank/DDBJ databases">
        <authorList>
            <person name="Kim H.-S."/>
            <person name="Proctor R.H."/>
            <person name="Brown D.W."/>
        </authorList>
    </citation>
    <scope>NUCLEOTIDE SEQUENCE</scope>
    <source>
        <strain evidence="3">NRRL 20472</strain>
    </source>
</reference>
<dbReference type="Proteomes" id="UP000622797">
    <property type="component" value="Unassembled WGS sequence"/>
</dbReference>
<dbReference type="SMART" id="SM00220">
    <property type="entry name" value="S_TKc"/>
    <property type="match status" value="1"/>
</dbReference>
<proteinExistence type="predicted"/>
<evidence type="ECO:0000256" key="1">
    <source>
        <dbReference type="SAM" id="MobiDB-lite"/>
    </source>
</evidence>
<dbReference type="EMBL" id="JABEXW010000359">
    <property type="protein sequence ID" value="KAF4965292.1"/>
    <property type="molecule type" value="Genomic_DNA"/>
</dbReference>
<name>A0A8H4TWI4_9HYPO</name>
<dbReference type="Pfam" id="PF06985">
    <property type="entry name" value="HET"/>
    <property type="match status" value="1"/>
</dbReference>
<dbReference type="Gene3D" id="3.30.200.20">
    <property type="entry name" value="Phosphorylase Kinase, domain 1"/>
    <property type="match status" value="1"/>
</dbReference>
<reference evidence="3" key="1">
    <citation type="journal article" date="2020" name="BMC Genomics">
        <title>Correction to: Identification and distribution of gene clusters required for synthesis of sphingolipid metabolism inhibitors in diverse species of the filamentous fungus Fusarium.</title>
        <authorList>
            <person name="Kim H.S."/>
            <person name="Lohmar J.M."/>
            <person name="Busman M."/>
            <person name="Brown D.W."/>
            <person name="Naumann T.A."/>
            <person name="Divon H.H."/>
            <person name="Lysoe E."/>
            <person name="Uhlig S."/>
            <person name="Proctor R.H."/>
        </authorList>
    </citation>
    <scope>NUCLEOTIDE SEQUENCE</scope>
    <source>
        <strain evidence="3">NRRL 20472</strain>
    </source>
</reference>
<sequence>MPKSSKRDDIKKVTKPKSSDDIKEVTKPKSIGRNDIKDNLVGEPETVYKRFLPIKVADELAQKDNVELTLTSSGRFEENEIPDLAEYIMNKAKRVFLILVYCEAVKPKRIKAFKESGLTDQDLPLCRCAKGGGNVHRCSIDGVHGQDQENLQHCFRGWRDGKIDGFLLDQWIFLAPVFKSKPFSYLFHPNCPLPYSPLPSRGDTGRFSAVDSFGFHVDHITVRKNLNIVNGKYIEIAVKHLNNHDNTDMDKFYEKEKDTLEIMRTLNHDHLIRAIACYKKGKDNCFVLPWARGGNLRYFWKDDKSTLNRTLVTWFFKQVEGISDGIMKLSKEKIRHGDLKPENILHFPGENNTHGLLKVADVGVSKLHPEYTRDRLSATTNRYGSSTYLPPEVFSSPDSDDLILSRKYDTWGLGCIFLEFVIWLVYGQSLLGKFHKSLQDTDVTRFWKKDSKENLQKHPAVQYWVHEMLKKDLGTRSALQDLVNLIDRKLLVVSVDERVYADELVQCLDVIRKKYLRTPSYLFNQKIKGLVDPTARASAAEEDNDFAQRANQLPVFNIGRDMDGLEIGSRDCPLCRFLFRCLSKLNFKPEGPLRLTWDNTTHAFKCSNNVPALFSIYLDPYNSHNTPYARYGLPQLPEMGSLQQFKLLNEWVHRCDETHDCISRDEIALPPTWMPTRVIYVGTSENPSLYLIETSEISRGAYVALSHRWGDLKGEQRFCAYVNNLQHLKKSIPEVRLPKTFRDAVRVTRGLGITYLWIDSLCIIQDNATDWEIEAGKMEDVYSSAYCTLAASSAASSLDGFLGPRAERACFAMQTSQGPLYLAEAIDDFQTDVQNSILNTRGWVLQERALSRRTIHFTSTQVYWECGEGVVCETLAQLQNPQSQFLGDSQFPNYGLQHYKGERIRLVQYLYQLYSSLNLTNAIDRSRAILGLQKRLGRTFESEARFGVLWAYFERTLLWQAEHSGSLSRIPYGRDSTVPSWSWMAYTGRIQYMAIPFDHVDWVASLRDSFSRASFDTKRKGAVSVEASKLFMDRSEVPQRFVLDSAEHAYEADSWKCVVIGTSKVVEGDDGVLHYVLLIRPITSMFDPTYERTGVGILLAKHFSSSTSLVDLE</sequence>
<dbReference type="SUPFAM" id="SSF56112">
    <property type="entry name" value="Protein kinase-like (PK-like)"/>
    <property type="match status" value="1"/>
</dbReference>
<accession>A0A8H4TWI4</accession>
<evidence type="ECO:0000313" key="3">
    <source>
        <dbReference type="EMBL" id="KAF4965292.1"/>
    </source>
</evidence>
<dbReference type="Pfam" id="PF00069">
    <property type="entry name" value="Pkinase"/>
    <property type="match status" value="1"/>
</dbReference>
<comment type="caution">
    <text evidence="3">The sequence shown here is derived from an EMBL/GenBank/DDBJ whole genome shotgun (WGS) entry which is preliminary data.</text>
</comment>
<dbReference type="GO" id="GO:0005524">
    <property type="term" value="F:ATP binding"/>
    <property type="evidence" value="ECO:0007669"/>
    <property type="project" value="InterPro"/>
</dbReference>
<dbReference type="InterPro" id="IPR010730">
    <property type="entry name" value="HET"/>
</dbReference>
<dbReference type="CDD" id="cd00180">
    <property type="entry name" value="PKc"/>
    <property type="match status" value="1"/>
</dbReference>
<dbReference type="OrthoDB" id="5125733at2759"/>
<dbReference type="PROSITE" id="PS50011">
    <property type="entry name" value="PROTEIN_KINASE_DOM"/>
    <property type="match status" value="1"/>
</dbReference>
<dbReference type="AlphaFoldDB" id="A0A8H4TWI4"/>
<evidence type="ECO:0000259" key="2">
    <source>
        <dbReference type="PROSITE" id="PS50011"/>
    </source>
</evidence>
<feature type="region of interest" description="Disordered" evidence="1">
    <location>
        <begin position="1"/>
        <end position="36"/>
    </location>
</feature>
<dbReference type="InterPro" id="IPR000719">
    <property type="entry name" value="Prot_kinase_dom"/>
</dbReference>
<feature type="domain" description="Protein kinase" evidence="2">
    <location>
        <begin position="193"/>
        <end position="491"/>
    </location>
</feature>